<feature type="compositionally biased region" description="Low complexity" evidence="1">
    <location>
        <begin position="19"/>
        <end position="30"/>
    </location>
</feature>
<feature type="compositionally biased region" description="Basic residues" evidence="1">
    <location>
        <begin position="31"/>
        <end position="40"/>
    </location>
</feature>
<reference evidence="2" key="1">
    <citation type="submission" date="2020-05" db="EMBL/GenBank/DDBJ databases">
        <title>WGS assembly of Panicum virgatum.</title>
        <authorList>
            <person name="Lovell J.T."/>
            <person name="Jenkins J."/>
            <person name="Shu S."/>
            <person name="Juenger T.E."/>
            <person name="Schmutz J."/>
        </authorList>
    </citation>
    <scope>NUCLEOTIDE SEQUENCE</scope>
    <source>
        <strain evidence="2">AP13</strain>
    </source>
</reference>
<organism evidence="2 3">
    <name type="scientific">Panicum virgatum</name>
    <name type="common">Blackwell switchgrass</name>
    <dbReference type="NCBI Taxonomy" id="38727"/>
    <lineage>
        <taxon>Eukaryota</taxon>
        <taxon>Viridiplantae</taxon>
        <taxon>Streptophyta</taxon>
        <taxon>Embryophyta</taxon>
        <taxon>Tracheophyta</taxon>
        <taxon>Spermatophyta</taxon>
        <taxon>Magnoliopsida</taxon>
        <taxon>Liliopsida</taxon>
        <taxon>Poales</taxon>
        <taxon>Poaceae</taxon>
        <taxon>PACMAD clade</taxon>
        <taxon>Panicoideae</taxon>
        <taxon>Panicodae</taxon>
        <taxon>Paniceae</taxon>
        <taxon>Panicinae</taxon>
        <taxon>Panicum</taxon>
        <taxon>Panicum sect. Hiantes</taxon>
    </lineage>
</organism>
<accession>A0A8T0UUB5</accession>
<evidence type="ECO:0000313" key="2">
    <source>
        <dbReference type="EMBL" id="KAG2627881.1"/>
    </source>
</evidence>
<feature type="region of interest" description="Disordered" evidence="1">
    <location>
        <begin position="1"/>
        <end position="54"/>
    </location>
</feature>
<evidence type="ECO:0000256" key="1">
    <source>
        <dbReference type="SAM" id="MobiDB-lite"/>
    </source>
</evidence>
<sequence>MATGRWAWWSRPRRRNLRSTRSGTPAPTSRTRARPRRRRCGAGAATGRGGGSIGAAALGPAVRRVDARGVHAGTFLARSSDNDGSYWLDRPVGRDRRERVKKGDLASAKAYGHRCR</sequence>
<keyword evidence="3" id="KW-1185">Reference proteome</keyword>
<evidence type="ECO:0000313" key="3">
    <source>
        <dbReference type="Proteomes" id="UP000823388"/>
    </source>
</evidence>
<dbReference type="Proteomes" id="UP000823388">
    <property type="component" value="Chromosome 3K"/>
</dbReference>
<proteinExistence type="predicted"/>
<gene>
    <name evidence="2" type="ORF">PVAP13_3KG265046</name>
</gene>
<comment type="caution">
    <text evidence="2">The sequence shown here is derived from an EMBL/GenBank/DDBJ whole genome shotgun (WGS) entry which is preliminary data.</text>
</comment>
<feature type="compositionally biased region" description="Gly residues" evidence="1">
    <location>
        <begin position="44"/>
        <end position="53"/>
    </location>
</feature>
<dbReference type="EMBL" id="CM029041">
    <property type="protein sequence ID" value="KAG2627881.1"/>
    <property type="molecule type" value="Genomic_DNA"/>
</dbReference>
<dbReference type="AlphaFoldDB" id="A0A8T0UUB5"/>
<name>A0A8T0UUB5_PANVG</name>
<protein>
    <submittedName>
        <fullName evidence="2">Uncharacterized protein</fullName>
    </submittedName>
</protein>
<dbReference type="Pfam" id="PF06101">
    <property type="entry name" value="Vps62"/>
    <property type="match status" value="1"/>
</dbReference>
<dbReference type="InterPro" id="IPR009291">
    <property type="entry name" value="Vps62"/>
</dbReference>